<accession>A0A448L3A3</accession>
<dbReference type="AlphaFoldDB" id="A0A448L3A3"/>
<name>A0A448L3A3_9BACT</name>
<dbReference type="Proteomes" id="UP000274578">
    <property type="component" value="Chromosome 1"/>
</dbReference>
<reference evidence="1 2" key="1">
    <citation type="submission" date="2018-12" db="EMBL/GenBank/DDBJ databases">
        <authorList>
            <consortium name="Pathogen Informatics"/>
        </authorList>
    </citation>
    <scope>NUCLEOTIDE SEQUENCE [LARGE SCALE GENOMIC DNA]</scope>
    <source>
        <strain evidence="1 2">NCTC13071</strain>
    </source>
</reference>
<protein>
    <submittedName>
        <fullName evidence="1">Uncharacterized protein</fullName>
    </submittedName>
</protein>
<evidence type="ECO:0000313" key="1">
    <source>
        <dbReference type="EMBL" id="VEH14427.1"/>
    </source>
</evidence>
<gene>
    <name evidence="1" type="ORF">NCTC13071_00403</name>
</gene>
<evidence type="ECO:0000313" key="2">
    <source>
        <dbReference type="Proteomes" id="UP000274578"/>
    </source>
</evidence>
<dbReference type="EMBL" id="LR134384">
    <property type="protein sequence ID" value="VEH14427.1"/>
    <property type="molecule type" value="Genomic_DNA"/>
</dbReference>
<sequence length="67" mass="7584">MDAFPPMERNACIVRGMHEKAHARLTYTGYGFLLLAEYRFHDFMVNRQLARLVGIGVLVIGQSGNTE</sequence>
<dbReference type="KEGG" id="poc:NCTC13071_00403"/>
<proteinExistence type="predicted"/>
<organism evidence="1 2">
    <name type="scientific">Segatella oris</name>
    <dbReference type="NCBI Taxonomy" id="28135"/>
    <lineage>
        <taxon>Bacteria</taxon>
        <taxon>Pseudomonadati</taxon>
        <taxon>Bacteroidota</taxon>
        <taxon>Bacteroidia</taxon>
        <taxon>Bacteroidales</taxon>
        <taxon>Prevotellaceae</taxon>
        <taxon>Segatella</taxon>
    </lineage>
</organism>